<dbReference type="RefSeq" id="WP_176856053.1">
    <property type="nucleotide sequence ID" value="NZ_JABCJD010000014.1"/>
</dbReference>
<comment type="caution">
    <text evidence="1">The sequence shown here is derived from an EMBL/GenBank/DDBJ whole genome shotgun (WGS) entry which is preliminary data.</text>
</comment>
<name>A0ABX2PK44_9RHOB</name>
<accession>A0ABX2PK44</accession>
<reference evidence="1 2" key="1">
    <citation type="submission" date="2020-04" db="EMBL/GenBank/DDBJ databases">
        <title>Donghicola sp., a member of the Rhodobacteraceae family isolated from mangrove forest in Thailand.</title>
        <authorList>
            <person name="Charoenyingcharoen P."/>
            <person name="Yukphan P."/>
        </authorList>
    </citation>
    <scope>NUCLEOTIDE SEQUENCE [LARGE SCALE GENOMIC DNA]</scope>
    <source>
        <strain evidence="1 2">C2-DW-16</strain>
    </source>
</reference>
<sequence length="330" mass="37641">MSKNTTATPEHVVCLPESGEPLHVPRRSGTVPAEAWVPYPKPIPRQWHLIAAEKGFSIHSRIRDRFHLCLRCLSCGALNAQKIFTLRTAQPACVACQCKSRQALAQAAGLEFMYRDSKDRHYGMFRAPCGHKISRQFAFLERIAAGEVEHRCEHCLQDRERTEAERIGWSFLSRDMDDANYRIYRHSCGHVQRVARVNMRWGQVDCAGCGQSWCSRPSYIYLLQITWPDTNQQLIKVGFSAHPDKRFRHQLGLPDSATVNLLRTLSFETGHEACHVEKRLHSHLCKTHPDAVVPSTELEGHINVVSEVYRPSLLPVIHSMFDRVASEQAR</sequence>
<evidence type="ECO:0000313" key="2">
    <source>
        <dbReference type="Proteomes" id="UP000523601"/>
    </source>
</evidence>
<keyword evidence="2" id="KW-1185">Reference proteome</keyword>
<proteinExistence type="predicted"/>
<organism evidence="1 2">
    <name type="scientific">Donghicola mangrovi</name>
    <dbReference type="NCBI Taxonomy" id="2729614"/>
    <lineage>
        <taxon>Bacteria</taxon>
        <taxon>Pseudomonadati</taxon>
        <taxon>Pseudomonadota</taxon>
        <taxon>Alphaproteobacteria</taxon>
        <taxon>Rhodobacterales</taxon>
        <taxon>Roseobacteraceae</taxon>
        <taxon>Donghicola</taxon>
    </lineage>
</organism>
<evidence type="ECO:0008006" key="3">
    <source>
        <dbReference type="Google" id="ProtNLM"/>
    </source>
</evidence>
<evidence type="ECO:0000313" key="1">
    <source>
        <dbReference type="EMBL" id="NVO29362.1"/>
    </source>
</evidence>
<gene>
    <name evidence="1" type="ORF">HJ526_18225</name>
</gene>
<dbReference type="Proteomes" id="UP000523601">
    <property type="component" value="Unassembled WGS sequence"/>
</dbReference>
<protein>
    <recommendedName>
        <fullName evidence="3">GIY-YIG nuclease family protein</fullName>
    </recommendedName>
</protein>
<dbReference type="EMBL" id="JABCJD010000014">
    <property type="protein sequence ID" value="NVO29362.1"/>
    <property type="molecule type" value="Genomic_DNA"/>
</dbReference>